<proteinExistence type="predicted"/>
<comment type="caution">
    <text evidence="2">The sequence shown here is derived from an EMBL/GenBank/DDBJ whole genome shotgun (WGS) entry which is preliminary data.</text>
</comment>
<name>A0A7C8IJN1_9PEZI</name>
<feature type="region of interest" description="Disordered" evidence="1">
    <location>
        <begin position="88"/>
        <end position="107"/>
    </location>
</feature>
<gene>
    <name evidence="2" type="ORF">GQX73_g8219</name>
</gene>
<organism evidence="2 3">
    <name type="scientific">Xylaria multiplex</name>
    <dbReference type="NCBI Taxonomy" id="323545"/>
    <lineage>
        <taxon>Eukaryota</taxon>
        <taxon>Fungi</taxon>
        <taxon>Dikarya</taxon>
        <taxon>Ascomycota</taxon>
        <taxon>Pezizomycotina</taxon>
        <taxon>Sordariomycetes</taxon>
        <taxon>Xylariomycetidae</taxon>
        <taxon>Xylariales</taxon>
        <taxon>Xylariaceae</taxon>
        <taxon>Xylaria</taxon>
    </lineage>
</organism>
<evidence type="ECO:0000256" key="1">
    <source>
        <dbReference type="SAM" id="MobiDB-lite"/>
    </source>
</evidence>
<sequence>MKVERQTFETLHEARTVHATPPWLTRETQRREQLGEVSGLVQSWSYVLEILLQAVSSPDESSLLDLTVYGGLAFLSYVSSAEYRKPLRSWGDDSREIEREVGRSPEY</sequence>
<dbReference type="InParanoid" id="A0A7C8IJN1"/>
<dbReference type="AlphaFoldDB" id="A0A7C8IJN1"/>
<accession>A0A7C8IJN1</accession>
<dbReference type="Proteomes" id="UP000481858">
    <property type="component" value="Unassembled WGS sequence"/>
</dbReference>
<keyword evidence="3" id="KW-1185">Reference proteome</keyword>
<evidence type="ECO:0000313" key="3">
    <source>
        <dbReference type="Proteomes" id="UP000481858"/>
    </source>
</evidence>
<evidence type="ECO:0000313" key="2">
    <source>
        <dbReference type="EMBL" id="KAF2965329.1"/>
    </source>
</evidence>
<dbReference type="EMBL" id="WUBL01000118">
    <property type="protein sequence ID" value="KAF2965329.1"/>
    <property type="molecule type" value="Genomic_DNA"/>
</dbReference>
<reference evidence="2 3" key="1">
    <citation type="submission" date="2019-12" db="EMBL/GenBank/DDBJ databases">
        <title>Draft genome sequence of the ascomycete Xylaria multiplex DSM 110363.</title>
        <authorList>
            <person name="Buettner E."/>
            <person name="Kellner H."/>
        </authorList>
    </citation>
    <scope>NUCLEOTIDE SEQUENCE [LARGE SCALE GENOMIC DNA]</scope>
    <source>
        <strain evidence="2 3">DSM 110363</strain>
    </source>
</reference>
<protein>
    <submittedName>
        <fullName evidence="2">Uncharacterized protein</fullName>
    </submittedName>
</protein>